<accession>A0A852Z3L5</accession>
<dbReference type="RefSeq" id="WP_344292381.1">
    <property type="nucleotide sequence ID" value="NZ_BAAARR010000012.1"/>
</dbReference>
<name>A0A852Z3L5_9ACTN</name>
<organism evidence="2 3">
    <name type="scientific">Actinopolymorpha rutila</name>
    <dbReference type="NCBI Taxonomy" id="446787"/>
    <lineage>
        <taxon>Bacteria</taxon>
        <taxon>Bacillati</taxon>
        <taxon>Actinomycetota</taxon>
        <taxon>Actinomycetes</taxon>
        <taxon>Propionibacteriales</taxon>
        <taxon>Actinopolymorphaceae</taxon>
        <taxon>Actinopolymorpha</taxon>
    </lineage>
</organism>
<protein>
    <submittedName>
        <fullName evidence="2">Uncharacterized protein</fullName>
    </submittedName>
</protein>
<gene>
    <name evidence="2" type="ORF">F4554_000039</name>
</gene>
<feature type="region of interest" description="Disordered" evidence="1">
    <location>
        <begin position="60"/>
        <end position="79"/>
    </location>
</feature>
<evidence type="ECO:0000313" key="2">
    <source>
        <dbReference type="EMBL" id="NYH87401.1"/>
    </source>
</evidence>
<reference evidence="2 3" key="1">
    <citation type="submission" date="2020-07" db="EMBL/GenBank/DDBJ databases">
        <title>Sequencing the genomes of 1000 actinobacteria strains.</title>
        <authorList>
            <person name="Klenk H.-P."/>
        </authorList>
    </citation>
    <scope>NUCLEOTIDE SEQUENCE [LARGE SCALE GENOMIC DNA]</scope>
    <source>
        <strain evidence="2 3">DSM 18448</strain>
    </source>
</reference>
<dbReference type="Proteomes" id="UP000579605">
    <property type="component" value="Unassembled WGS sequence"/>
</dbReference>
<keyword evidence="3" id="KW-1185">Reference proteome</keyword>
<comment type="caution">
    <text evidence="2">The sequence shown here is derived from an EMBL/GenBank/DDBJ whole genome shotgun (WGS) entry which is preliminary data.</text>
</comment>
<dbReference type="EMBL" id="JACBZH010000001">
    <property type="protein sequence ID" value="NYH87401.1"/>
    <property type="molecule type" value="Genomic_DNA"/>
</dbReference>
<sequence length="79" mass="8321">MMAVPCPGFAALILSRNSGVVPTGMPAAHSTRGTAYPNGAANAVSAVARPTRVQRAFVQPDQRLSSRPQCTQASRVARW</sequence>
<evidence type="ECO:0000313" key="3">
    <source>
        <dbReference type="Proteomes" id="UP000579605"/>
    </source>
</evidence>
<evidence type="ECO:0000256" key="1">
    <source>
        <dbReference type="SAM" id="MobiDB-lite"/>
    </source>
</evidence>
<feature type="compositionally biased region" description="Polar residues" evidence="1">
    <location>
        <begin position="62"/>
        <end position="79"/>
    </location>
</feature>
<dbReference type="AlphaFoldDB" id="A0A852Z3L5"/>
<proteinExistence type="predicted"/>